<evidence type="ECO:0000256" key="3">
    <source>
        <dbReference type="ARBA" id="ARBA00022553"/>
    </source>
</evidence>
<dbReference type="InterPro" id="IPR039506">
    <property type="entry name" value="SPOB_a"/>
</dbReference>
<dbReference type="SUPFAM" id="SSF103190">
    <property type="entry name" value="Sensory domain-like"/>
    <property type="match status" value="1"/>
</dbReference>
<dbReference type="Pfam" id="PF14689">
    <property type="entry name" value="SPOB_a"/>
    <property type="match status" value="1"/>
</dbReference>
<sequence length="614" mass="65778">MFINAVMVVVVTGPPQFRATSRRGFPSRCAAVTVVRSSTAGGVDVIAEGNTTRTRRSARRWPLAGQFFALQLVLVVLALVASGLFWWRNTRAELDEQYAQRVLAIAESVATLHTVRDAFDDPHPESTIAPLAERIRRATGASFIVVANRQQIRYSHPEPERIGHRLSTDAAPALAGNVWTGIQTGTTGRSMRAKVPVLDESGAVIGVVSVGVPVSTVSEEVSQSLPELLGTVLTLVVLGGLGTYLVFRRMRRMTFGMAADEIGSLVEHRMAMLHALKEGVVAFDPSGRITLVNDEAHRLLGLPSDAEGRYLEELELPERLHEVLAGQADGTDQIVLRRGRVLALNRMPVRLDSTEGGSVVTLRDRTQLDQLARELDGARTTTDALRAQAHEFSNRIHTISGLLELGEYEQARSFVDELSASHGRFTEDLTTRVRDAAVAALLLAKSAAAAERGAEFVLGTDTDLDALPSTTARDDLILVVGNLIDNALESLAGSGRVRVSLSSEEADGAAVTRIEVGDSGAGIAPELAEEVFRAGFTTKVAQQGGTGGLGLALVRQTCRNRGGWVRADNDDGAVFTALLPVVGEVAGTGKPDGTPENQPRPTRAGPQSSQWRPR</sequence>
<dbReference type="InterPro" id="IPR016120">
    <property type="entry name" value="Sig_transdc_His_kin_SpoOB"/>
</dbReference>
<dbReference type="Gene3D" id="1.10.287.130">
    <property type="match status" value="1"/>
</dbReference>
<keyword evidence="5 13" id="KW-0812">Transmembrane</keyword>
<feature type="transmembrane region" description="Helical" evidence="13">
    <location>
        <begin position="228"/>
        <end position="247"/>
    </location>
</feature>
<evidence type="ECO:0000256" key="12">
    <source>
        <dbReference type="SAM" id="MobiDB-lite"/>
    </source>
</evidence>
<keyword evidence="4" id="KW-0808">Transferase</keyword>
<dbReference type="AlphaFoldDB" id="A0A1G9DS38"/>
<keyword evidence="3" id="KW-0597">Phosphoprotein</keyword>
<dbReference type="SUPFAM" id="SSF55874">
    <property type="entry name" value="ATPase domain of HSP90 chaperone/DNA topoisomerase II/histidine kinase"/>
    <property type="match status" value="1"/>
</dbReference>
<keyword evidence="10" id="KW-0902">Two-component regulatory system</keyword>
<dbReference type="GO" id="GO:0000155">
    <property type="term" value="F:phosphorelay sensor kinase activity"/>
    <property type="evidence" value="ECO:0007669"/>
    <property type="project" value="InterPro"/>
</dbReference>
<dbReference type="Pfam" id="PF17203">
    <property type="entry name" value="sCache_3_2"/>
    <property type="match status" value="1"/>
</dbReference>
<name>A0A1G9DS38_ACTMZ</name>
<organism evidence="16 17">
    <name type="scientific">Actinopolyspora mzabensis</name>
    <dbReference type="NCBI Taxonomy" id="995066"/>
    <lineage>
        <taxon>Bacteria</taxon>
        <taxon>Bacillati</taxon>
        <taxon>Actinomycetota</taxon>
        <taxon>Actinomycetes</taxon>
        <taxon>Actinopolysporales</taxon>
        <taxon>Actinopolysporaceae</taxon>
        <taxon>Actinopolyspora</taxon>
    </lineage>
</organism>
<dbReference type="InterPro" id="IPR033463">
    <property type="entry name" value="sCache_3"/>
</dbReference>
<dbReference type="InterPro" id="IPR029151">
    <property type="entry name" value="Sensor-like_sf"/>
</dbReference>
<dbReference type="PROSITE" id="PS50112">
    <property type="entry name" value="PAS"/>
    <property type="match status" value="1"/>
</dbReference>
<comment type="subcellular location">
    <subcellularLocation>
        <location evidence="1">Cell membrane</location>
        <topology evidence="1">Multi-pass membrane protein</topology>
    </subcellularLocation>
</comment>
<dbReference type="SUPFAM" id="SSF55890">
    <property type="entry name" value="Sporulation response regulatory protein Spo0B"/>
    <property type="match status" value="1"/>
</dbReference>
<keyword evidence="17" id="KW-1185">Reference proteome</keyword>
<evidence type="ECO:0000256" key="6">
    <source>
        <dbReference type="ARBA" id="ARBA00022741"/>
    </source>
</evidence>
<evidence type="ECO:0000256" key="4">
    <source>
        <dbReference type="ARBA" id="ARBA00022679"/>
    </source>
</evidence>
<evidence type="ECO:0000256" key="5">
    <source>
        <dbReference type="ARBA" id="ARBA00022692"/>
    </source>
</evidence>
<evidence type="ECO:0000313" key="16">
    <source>
        <dbReference type="EMBL" id="SDK66676.1"/>
    </source>
</evidence>
<evidence type="ECO:0000256" key="1">
    <source>
        <dbReference type="ARBA" id="ARBA00004651"/>
    </source>
</evidence>
<proteinExistence type="predicted"/>
<gene>
    <name evidence="16" type="ORF">SAMN04487820_110265</name>
</gene>
<dbReference type="SMART" id="SM00091">
    <property type="entry name" value="PAS"/>
    <property type="match status" value="1"/>
</dbReference>
<dbReference type="InterPro" id="IPR000014">
    <property type="entry name" value="PAS"/>
</dbReference>
<dbReference type="SUPFAM" id="SSF55785">
    <property type="entry name" value="PYP-like sensor domain (PAS domain)"/>
    <property type="match status" value="1"/>
</dbReference>
<feature type="region of interest" description="Disordered" evidence="12">
    <location>
        <begin position="584"/>
        <end position="614"/>
    </location>
</feature>
<reference evidence="17" key="1">
    <citation type="submission" date="2016-10" db="EMBL/GenBank/DDBJ databases">
        <authorList>
            <person name="Varghese N."/>
            <person name="Submissions S."/>
        </authorList>
    </citation>
    <scope>NUCLEOTIDE SEQUENCE [LARGE SCALE GENOMIC DNA]</scope>
    <source>
        <strain evidence="17">DSM 45460</strain>
    </source>
</reference>
<evidence type="ECO:0000256" key="13">
    <source>
        <dbReference type="SAM" id="Phobius"/>
    </source>
</evidence>
<evidence type="ECO:0000256" key="10">
    <source>
        <dbReference type="ARBA" id="ARBA00023012"/>
    </source>
</evidence>
<keyword evidence="8" id="KW-0067">ATP-binding</keyword>
<dbReference type="GO" id="GO:0005886">
    <property type="term" value="C:plasma membrane"/>
    <property type="evidence" value="ECO:0007669"/>
    <property type="project" value="UniProtKB-SubCell"/>
</dbReference>
<dbReference type="Gene3D" id="3.30.565.10">
    <property type="entry name" value="Histidine kinase-like ATPase, C-terminal domain"/>
    <property type="match status" value="1"/>
</dbReference>
<evidence type="ECO:0000256" key="9">
    <source>
        <dbReference type="ARBA" id="ARBA00022989"/>
    </source>
</evidence>
<dbReference type="PROSITE" id="PS50109">
    <property type="entry name" value="HIS_KIN"/>
    <property type="match status" value="1"/>
</dbReference>
<evidence type="ECO:0000313" key="17">
    <source>
        <dbReference type="Proteomes" id="UP000199213"/>
    </source>
</evidence>
<keyword evidence="7 16" id="KW-0418">Kinase</keyword>
<dbReference type="GO" id="GO:0005524">
    <property type="term" value="F:ATP binding"/>
    <property type="evidence" value="ECO:0007669"/>
    <property type="project" value="UniProtKB-KW"/>
</dbReference>
<keyword evidence="2" id="KW-1003">Cell membrane</keyword>
<feature type="transmembrane region" description="Helical" evidence="13">
    <location>
        <begin position="63"/>
        <end position="87"/>
    </location>
</feature>
<keyword evidence="11 13" id="KW-0472">Membrane</keyword>
<evidence type="ECO:0000256" key="11">
    <source>
        <dbReference type="ARBA" id="ARBA00023136"/>
    </source>
</evidence>
<evidence type="ECO:0000256" key="8">
    <source>
        <dbReference type="ARBA" id="ARBA00022840"/>
    </source>
</evidence>
<keyword evidence="6" id="KW-0547">Nucleotide-binding</keyword>
<evidence type="ECO:0000259" key="14">
    <source>
        <dbReference type="PROSITE" id="PS50109"/>
    </source>
</evidence>
<accession>A0A1G9DS38</accession>
<feature type="domain" description="PAS" evidence="15">
    <location>
        <begin position="272"/>
        <end position="305"/>
    </location>
</feature>
<dbReference type="Pfam" id="PF02518">
    <property type="entry name" value="HATPase_c"/>
    <property type="match status" value="1"/>
</dbReference>
<dbReference type="Proteomes" id="UP000199213">
    <property type="component" value="Unassembled WGS sequence"/>
</dbReference>
<dbReference type="Gene3D" id="3.30.450.20">
    <property type="entry name" value="PAS domain"/>
    <property type="match status" value="2"/>
</dbReference>
<dbReference type="InterPro" id="IPR013767">
    <property type="entry name" value="PAS_fold"/>
</dbReference>
<dbReference type="SMART" id="SM00387">
    <property type="entry name" value="HATPase_c"/>
    <property type="match status" value="1"/>
</dbReference>
<dbReference type="GO" id="GO:0006355">
    <property type="term" value="P:regulation of DNA-templated transcription"/>
    <property type="evidence" value="ECO:0007669"/>
    <property type="project" value="InterPro"/>
</dbReference>
<dbReference type="EMBL" id="FNFM01000010">
    <property type="protein sequence ID" value="SDK66676.1"/>
    <property type="molecule type" value="Genomic_DNA"/>
</dbReference>
<feature type="domain" description="Histidine kinase" evidence="14">
    <location>
        <begin position="387"/>
        <end position="583"/>
    </location>
</feature>
<keyword evidence="9 13" id="KW-1133">Transmembrane helix</keyword>
<feature type="compositionally biased region" description="Polar residues" evidence="12">
    <location>
        <begin position="595"/>
        <end position="614"/>
    </location>
</feature>
<dbReference type="InterPro" id="IPR036890">
    <property type="entry name" value="HATPase_C_sf"/>
</dbReference>
<dbReference type="PANTHER" id="PTHR43065">
    <property type="entry name" value="SENSOR HISTIDINE KINASE"/>
    <property type="match status" value="1"/>
</dbReference>
<dbReference type="InterPro" id="IPR005467">
    <property type="entry name" value="His_kinase_dom"/>
</dbReference>
<evidence type="ECO:0000256" key="2">
    <source>
        <dbReference type="ARBA" id="ARBA00022475"/>
    </source>
</evidence>
<evidence type="ECO:0000259" key="15">
    <source>
        <dbReference type="PROSITE" id="PS50112"/>
    </source>
</evidence>
<dbReference type="Pfam" id="PF00989">
    <property type="entry name" value="PAS"/>
    <property type="match status" value="1"/>
</dbReference>
<evidence type="ECO:0000256" key="7">
    <source>
        <dbReference type="ARBA" id="ARBA00022777"/>
    </source>
</evidence>
<protein>
    <submittedName>
        <fullName evidence="16">Two-component system, CitB family, sensor kinase</fullName>
    </submittedName>
</protein>
<dbReference type="InterPro" id="IPR035965">
    <property type="entry name" value="PAS-like_dom_sf"/>
</dbReference>
<dbReference type="InterPro" id="IPR003594">
    <property type="entry name" value="HATPase_dom"/>
</dbReference>